<evidence type="ECO:0000256" key="1">
    <source>
        <dbReference type="SAM" id="Phobius"/>
    </source>
</evidence>
<dbReference type="RefSeq" id="XP_001611856.1">
    <property type="nucleotide sequence ID" value="XM_001611806.1"/>
</dbReference>
<proteinExistence type="predicted"/>
<dbReference type="AlphaFoldDB" id="A7AP04"/>
<organism evidence="2 3">
    <name type="scientific">Babesia bovis</name>
    <dbReference type="NCBI Taxonomy" id="5865"/>
    <lineage>
        <taxon>Eukaryota</taxon>
        <taxon>Sar</taxon>
        <taxon>Alveolata</taxon>
        <taxon>Apicomplexa</taxon>
        <taxon>Aconoidasida</taxon>
        <taxon>Piroplasmida</taxon>
        <taxon>Babesiidae</taxon>
        <taxon>Babesia</taxon>
    </lineage>
</organism>
<reference evidence="2 3" key="1">
    <citation type="journal article" date="2007" name="PLoS Pathog.">
        <title>Genome sequence of Babesia bovis and comparative analysis of apicomplexan hemoprotozoa.</title>
        <authorList>
            <person name="Brayton K.A."/>
            <person name="Lau A.O.T."/>
            <person name="Herndon D.R."/>
            <person name="Hannick L."/>
            <person name="Kappmeyer L.S."/>
            <person name="Berens S.J."/>
            <person name="Bidwell S.L."/>
            <person name="Brown W.C."/>
            <person name="Crabtree J."/>
            <person name="Fadrosh D."/>
            <person name="Feldblum T."/>
            <person name="Forberger H.A."/>
            <person name="Haas B.J."/>
            <person name="Howell J.M."/>
            <person name="Khouri H."/>
            <person name="Koo H."/>
            <person name="Mann D.J."/>
            <person name="Norimine J."/>
            <person name="Paulsen I.T."/>
            <person name="Radune D."/>
            <person name="Ren Q."/>
            <person name="Smith R.K. Jr."/>
            <person name="Suarez C.E."/>
            <person name="White O."/>
            <person name="Wortman J.R."/>
            <person name="Knowles D.P. Jr."/>
            <person name="McElwain T.F."/>
            <person name="Nene V.M."/>
        </authorList>
    </citation>
    <scope>NUCLEOTIDE SEQUENCE [LARGE SCALE GENOMIC DNA]</scope>
    <source>
        <strain evidence="2">T2Bo</strain>
    </source>
</reference>
<feature type="transmembrane region" description="Helical" evidence="1">
    <location>
        <begin position="149"/>
        <end position="174"/>
    </location>
</feature>
<dbReference type="KEGG" id="bbo:BBOV_III007270"/>
<sequence>MRRFVALYGRNIKSPEVPKPSMDHVASTPGNISSFRQRVGEHLSLSSYRELEDDYKRLSRSSKVVFYGIGSFLVIPGGFALLTIPSTTVDTLASQQFYISSAALPWLSSSTLVFNLLRFNRSSLGIGLSLIGLLGPAAATLALEHTESLGYAILFASYGIFGLGVSPYSVGGLYRKMVGKQSRWSTSNRTGSSKIALLPVCVAKPITWLVGINVVMLLLSGLRRWSVRKELALMDHHEIIRKYEETHGKPDY</sequence>
<dbReference type="GeneID" id="5480107"/>
<dbReference type="OMA" id="IIGDYSM"/>
<evidence type="ECO:0000313" key="3">
    <source>
        <dbReference type="Proteomes" id="UP000002173"/>
    </source>
</evidence>
<comment type="caution">
    <text evidence="2">The sequence shown here is derived from an EMBL/GenBank/DDBJ whole genome shotgun (WGS) entry which is preliminary data.</text>
</comment>
<keyword evidence="1" id="KW-0812">Transmembrane</keyword>
<evidence type="ECO:0000313" key="2">
    <source>
        <dbReference type="EMBL" id="EDO08288.1"/>
    </source>
</evidence>
<keyword evidence="1" id="KW-1133">Transmembrane helix</keyword>
<dbReference type="InParanoid" id="A7AP04"/>
<name>A7AP04_BABBO</name>
<feature type="transmembrane region" description="Helical" evidence="1">
    <location>
        <begin position="124"/>
        <end position="143"/>
    </location>
</feature>
<reference evidence="3" key="3">
    <citation type="journal article" date="2021" name="Int. J. Parasitol.">
        <title>Comparative analysis of gene expression between Babesia bovis blood stages and kinetes allowed by improved genome annotation.</title>
        <authorList>
            <person name="Ueti M.W."/>
            <person name="Johnson W.C."/>
            <person name="Kappmeyer L.S."/>
            <person name="Herndon D.R."/>
            <person name="Mousel M.R."/>
            <person name="Reif K.E."/>
            <person name="Taus N.S."/>
            <person name="Ifeonu O.O."/>
            <person name="Silva J.C."/>
            <person name="Suarez C.E."/>
            <person name="Brayton K.A."/>
        </authorList>
    </citation>
    <scope>NUCLEOTIDE SEQUENCE [LARGE SCALE GENOMIC DNA]</scope>
</reference>
<dbReference type="eggNOG" id="ENOG502TNCB">
    <property type="taxonomic scope" value="Eukaryota"/>
</dbReference>
<dbReference type="EMBL" id="AAXT01000001">
    <property type="protein sequence ID" value="EDO08288.1"/>
    <property type="molecule type" value="Genomic_DNA"/>
</dbReference>
<dbReference type="VEuPathDB" id="PiroplasmaDB:BBOV_III007270"/>
<feature type="transmembrane region" description="Helical" evidence="1">
    <location>
        <begin position="64"/>
        <end position="85"/>
    </location>
</feature>
<feature type="transmembrane region" description="Helical" evidence="1">
    <location>
        <begin position="97"/>
        <end position="117"/>
    </location>
</feature>
<accession>A7AP04</accession>
<keyword evidence="1" id="KW-0472">Membrane</keyword>
<feature type="transmembrane region" description="Helical" evidence="1">
    <location>
        <begin position="195"/>
        <end position="219"/>
    </location>
</feature>
<reference evidence="3" key="2">
    <citation type="journal article" date="2020" name="Data Brief">
        <title>Transcriptome dataset of Babesia bovis life stages within vertebrate and invertebrate hosts.</title>
        <authorList>
            <person name="Ueti M.W."/>
            <person name="Johnson W.C."/>
            <person name="Kappmeyer L.S."/>
            <person name="Herndon D.R."/>
            <person name="Mousel M.R."/>
            <person name="Reif K.E."/>
            <person name="Taus N.S."/>
            <person name="Ifeonu O.O."/>
            <person name="Silva J.C."/>
            <person name="Suarez C.E."/>
            <person name="Brayton K.A."/>
        </authorList>
    </citation>
    <scope>NUCLEOTIDE SEQUENCE [LARGE SCALE GENOMIC DNA]</scope>
</reference>
<keyword evidence="3" id="KW-1185">Reference proteome</keyword>
<protein>
    <submittedName>
        <fullName evidence="2">Uncharacterized protein</fullName>
    </submittedName>
</protein>
<gene>
    <name evidence="2" type="ORF">BBOV_III007270</name>
</gene>
<dbReference type="Proteomes" id="UP000002173">
    <property type="component" value="Unassembled WGS sequence"/>
</dbReference>